<evidence type="ECO:0000256" key="1">
    <source>
        <dbReference type="ARBA" id="ARBA00008682"/>
    </source>
</evidence>
<dbReference type="GO" id="GO:0006032">
    <property type="term" value="P:chitin catabolic process"/>
    <property type="evidence" value="ECO:0007669"/>
    <property type="project" value="TreeGrafter"/>
</dbReference>
<evidence type="ECO:0000256" key="5">
    <source>
        <dbReference type="ARBA" id="ARBA00023295"/>
    </source>
</evidence>
<name>A0AAE0APB2_9ROSI</name>
<feature type="domain" description="GH18" evidence="8">
    <location>
        <begin position="33"/>
        <end position="379"/>
    </location>
</feature>
<dbReference type="Proteomes" id="UP001281410">
    <property type="component" value="Unassembled WGS sequence"/>
</dbReference>
<dbReference type="AlphaFoldDB" id="A0AAE0APB2"/>
<dbReference type="Gene3D" id="3.10.50.10">
    <property type="match status" value="1"/>
</dbReference>
<dbReference type="PANTHER" id="PTHR11177">
    <property type="entry name" value="CHITINASE"/>
    <property type="match status" value="1"/>
</dbReference>
<dbReference type="GO" id="GO:0004568">
    <property type="term" value="F:chitinase activity"/>
    <property type="evidence" value="ECO:0007669"/>
    <property type="project" value="TreeGrafter"/>
</dbReference>
<comment type="similarity">
    <text evidence="1">Belongs to the glycosyl hydrolase 18 family. Chitinase class V subfamily.</text>
</comment>
<dbReference type="GO" id="GO:0008061">
    <property type="term" value="F:chitin binding"/>
    <property type="evidence" value="ECO:0007669"/>
    <property type="project" value="InterPro"/>
</dbReference>
<dbReference type="InterPro" id="IPR011583">
    <property type="entry name" value="Chitinase_II/V-like_cat"/>
</dbReference>
<dbReference type="PROSITE" id="PS01095">
    <property type="entry name" value="GH18_1"/>
    <property type="match status" value="1"/>
</dbReference>
<dbReference type="InterPro" id="IPR017853">
    <property type="entry name" value="GH"/>
</dbReference>
<dbReference type="PROSITE" id="PS51910">
    <property type="entry name" value="GH18_2"/>
    <property type="match status" value="1"/>
</dbReference>
<keyword evidence="10" id="KW-1185">Reference proteome</keyword>
<organism evidence="9 10">
    <name type="scientific">Dipteronia sinensis</name>
    <dbReference type="NCBI Taxonomy" id="43782"/>
    <lineage>
        <taxon>Eukaryota</taxon>
        <taxon>Viridiplantae</taxon>
        <taxon>Streptophyta</taxon>
        <taxon>Embryophyta</taxon>
        <taxon>Tracheophyta</taxon>
        <taxon>Spermatophyta</taxon>
        <taxon>Magnoliopsida</taxon>
        <taxon>eudicotyledons</taxon>
        <taxon>Gunneridae</taxon>
        <taxon>Pentapetalae</taxon>
        <taxon>rosids</taxon>
        <taxon>malvids</taxon>
        <taxon>Sapindales</taxon>
        <taxon>Sapindaceae</taxon>
        <taxon>Hippocastanoideae</taxon>
        <taxon>Acereae</taxon>
        <taxon>Dipteronia</taxon>
    </lineage>
</organism>
<dbReference type="GO" id="GO:0005975">
    <property type="term" value="P:carbohydrate metabolic process"/>
    <property type="evidence" value="ECO:0007669"/>
    <property type="project" value="InterPro"/>
</dbReference>
<evidence type="ECO:0000256" key="7">
    <source>
        <dbReference type="SAM" id="SignalP"/>
    </source>
</evidence>
<dbReference type="Pfam" id="PF00704">
    <property type="entry name" value="Glyco_hydro_18"/>
    <property type="match status" value="1"/>
</dbReference>
<feature type="signal peptide" evidence="7">
    <location>
        <begin position="1"/>
        <end position="29"/>
    </location>
</feature>
<dbReference type="InterPro" id="IPR001223">
    <property type="entry name" value="Glyco_hydro18_cat"/>
</dbReference>
<dbReference type="InterPro" id="IPR001579">
    <property type="entry name" value="Glyco_hydro_18_chit_AS"/>
</dbReference>
<dbReference type="InterPro" id="IPR029070">
    <property type="entry name" value="Chitinase_insertion_sf"/>
</dbReference>
<dbReference type="SUPFAM" id="SSF54556">
    <property type="entry name" value="Chitinase insertion domain"/>
    <property type="match status" value="1"/>
</dbReference>
<dbReference type="Gene3D" id="3.20.20.80">
    <property type="entry name" value="Glycosidases"/>
    <property type="match status" value="1"/>
</dbReference>
<dbReference type="CDD" id="cd02879">
    <property type="entry name" value="GH18_plant_chitinase_class_V"/>
    <property type="match status" value="1"/>
</dbReference>
<dbReference type="SMART" id="SM00636">
    <property type="entry name" value="Glyco_18"/>
    <property type="match status" value="1"/>
</dbReference>
<dbReference type="GO" id="GO:0005576">
    <property type="term" value="C:extracellular region"/>
    <property type="evidence" value="ECO:0007669"/>
    <property type="project" value="TreeGrafter"/>
</dbReference>
<keyword evidence="4" id="KW-0325">Glycoprotein</keyword>
<protein>
    <recommendedName>
        <fullName evidence="8">GH18 domain-containing protein</fullName>
    </recommendedName>
</protein>
<evidence type="ECO:0000256" key="6">
    <source>
        <dbReference type="RuleBase" id="RU000489"/>
    </source>
</evidence>
<gene>
    <name evidence="9" type="ORF">Dsin_008811</name>
</gene>
<dbReference type="EMBL" id="JANJYJ010000003">
    <property type="protein sequence ID" value="KAK3221786.1"/>
    <property type="molecule type" value="Genomic_DNA"/>
</dbReference>
<dbReference type="SUPFAM" id="SSF51445">
    <property type="entry name" value="(Trans)glycosidases"/>
    <property type="match status" value="1"/>
</dbReference>
<dbReference type="InterPro" id="IPR050314">
    <property type="entry name" value="Glycosyl_Hydrlase_18"/>
</dbReference>
<evidence type="ECO:0000256" key="2">
    <source>
        <dbReference type="ARBA" id="ARBA00022729"/>
    </source>
</evidence>
<reference evidence="9" key="1">
    <citation type="journal article" date="2023" name="Plant J.">
        <title>Genome sequences and population genomics provide insights into the demographic history, inbreeding, and mutation load of two 'living fossil' tree species of Dipteronia.</title>
        <authorList>
            <person name="Feng Y."/>
            <person name="Comes H.P."/>
            <person name="Chen J."/>
            <person name="Zhu S."/>
            <person name="Lu R."/>
            <person name="Zhang X."/>
            <person name="Li P."/>
            <person name="Qiu J."/>
            <person name="Olsen K.M."/>
            <person name="Qiu Y."/>
        </authorList>
    </citation>
    <scope>NUCLEOTIDE SEQUENCE</scope>
    <source>
        <strain evidence="9">NBL</strain>
    </source>
</reference>
<feature type="chain" id="PRO_5042020555" description="GH18 domain-containing protein" evidence="7">
    <location>
        <begin position="30"/>
        <end position="381"/>
    </location>
</feature>
<dbReference type="PANTHER" id="PTHR11177:SF396">
    <property type="entry name" value="NOD FACTOR HYDROLASE PROTEIN 1"/>
    <property type="match status" value="1"/>
</dbReference>
<keyword evidence="5 6" id="KW-0326">Glycosidase</keyword>
<keyword evidence="2 7" id="KW-0732">Signal</keyword>
<evidence type="ECO:0000313" key="9">
    <source>
        <dbReference type="EMBL" id="KAK3221786.1"/>
    </source>
</evidence>
<evidence type="ECO:0000256" key="3">
    <source>
        <dbReference type="ARBA" id="ARBA00022801"/>
    </source>
</evidence>
<evidence type="ECO:0000313" key="10">
    <source>
        <dbReference type="Proteomes" id="UP001281410"/>
    </source>
</evidence>
<sequence>MACLNNFSFFYMVVFVTITAASIGGSVMASPPAVKAAYWPSWAENLPPSAINTSFFTHIYYAFLMPNDVTYKFNLENSTAILASNFTTTLRHKNPPVKTLFSIGGGGSDSTIFSRLASESGSRKVFIDSSLEVARKFGFDGLDLDWEFPESPKEMQDLGCLFDEWRLAIDNEAKSRGQAPLLLTAAVYFSVDFFISEAYRKYPVDSITRNLDWISAMCFDFHGSWDTSLTGAHAALYDPKSNVSTSYGLKSWVQAGVPSSKLVMGLPLYGRSWTLKDPNLHRIGSPGVGVGPGDMGSITLSEVDEFNWKNAVTVTFDIETVSTYSFVGTTWIGYDDALTTTTKIGFAQAHGLRGYFFWALSYEREWEITRQASRAWILISQ</sequence>
<comment type="caution">
    <text evidence="9">The sequence shown here is derived from an EMBL/GenBank/DDBJ whole genome shotgun (WGS) entry which is preliminary data.</text>
</comment>
<dbReference type="FunFam" id="3.10.50.10:FF:000003">
    <property type="entry name" value="Class V chitinase CHIT5b"/>
    <property type="match status" value="1"/>
</dbReference>
<accession>A0AAE0APB2</accession>
<proteinExistence type="inferred from homology"/>
<evidence type="ECO:0000256" key="4">
    <source>
        <dbReference type="ARBA" id="ARBA00023180"/>
    </source>
</evidence>
<evidence type="ECO:0000259" key="8">
    <source>
        <dbReference type="PROSITE" id="PS51910"/>
    </source>
</evidence>
<keyword evidence="3 6" id="KW-0378">Hydrolase</keyword>